<evidence type="ECO:0000313" key="4">
    <source>
        <dbReference type="Proteomes" id="UP000177707"/>
    </source>
</evidence>
<proteinExistence type="predicted"/>
<keyword evidence="1" id="KW-0238">DNA-binding</keyword>
<dbReference type="Proteomes" id="UP000177707">
    <property type="component" value="Unassembled WGS sequence"/>
</dbReference>
<dbReference type="InterPro" id="IPR010982">
    <property type="entry name" value="Lambda_DNA-bd_dom_sf"/>
</dbReference>
<dbReference type="STRING" id="1802758.A3A96_04310"/>
<gene>
    <name evidence="3" type="ORF">A3A96_04310</name>
</gene>
<dbReference type="CDD" id="cd00093">
    <property type="entry name" value="HTH_XRE"/>
    <property type="match status" value="1"/>
</dbReference>
<reference evidence="3 4" key="1">
    <citation type="journal article" date="2016" name="Nat. Commun.">
        <title>Thousands of microbial genomes shed light on interconnected biogeochemical processes in an aquifer system.</title>
        <authorList>
            <person name="Anantharaman K."/>
            <person name="Brown C.T."/>
            <person name="Hug L.A."/>
            <person name="Sharon I."/>
            <person name="Castelle C.J."/>
            <person name="Probst A.J."/>
            <person name="Thomas B.C."/>
            <person name="Singh A."/>
            <person name="Wilkins M.J."/>
            <person name="Karaoz U."/>
            <person name="Brodie E.L."/>
            <person name="Williams K.H."/>
            <person name="Hubbard S.S."/>
            <person name="Banfield J.F."/>
        </authorList>
    </citation>
    <scope>NUCLEOTIDE SEQUENCE [LARGE SCALE GENOMIC DNA]</scope>
</reference>
<dbReference type="PANTHER" id="PTHR46558">
    <property type="entry name" value="TRACRIPTIONAL REGULATORY PROTEIN-RELATED-RELATED"/>
    <property type="match status" value="1"/>
</dbReference>
<name>A0A1G2TYT5_9BACT</name>
<dbReference type="SUPFAM" id="SSF47413">
    <property type="entry name" value="lambda repressor-like DNA-binding domains"/>
    <property type="match status" value="1"/>
</dbReference>
<evidence type="ECO:0000259" key="2">
    <source>
        <dbReference type="PROSITE" id="PS50943"/>
    </source>
</evidence>
<dbReference type="Gene3D" id="1.10.260.40">
    <property type="entry name" value="lambda repressor-like DNA-binding domains"/>
    <property type="match status" value="1"/>
</dbReference>
<accession>A0A1G2TYT5</accession>
<evidence type="ECO:0000313" key="3">
    <source>
        <dbReference type="EMBL" id="OHB01790.1"/>
    </source>
</evidence>
<dbReference type="Pfam" id="PF01381">
    <property type="entry name" value="HTH_3"/>
    <property type="match status" value="1"/>
</dbReference>
<dbReference type="EMBL" id="MHWB01000010">
    <property type="protein sequence ID" value="OHB01790.1"/>
    <property type="molecule type" value="Genomic_DNA"/>
</dbReference>
<comment type="caution">
    <text evidence="3">The sequence shown here is derived from an EMBL/GenBank/DDBJ whole genome shotgun (WGS) entry which is preliminary data.</text>
</comment>
<dbReference type="SMART" id="SM00530">
    <property type="entry name" value="HTH_XRE"/>
    <property type="match status" value="1"/>
</dbReference>
<sequence>MLNKVNKLRTQKSITQEELAEKLKVSRQTIIAIEKGNYTPSVLLALKIADFFKLPVEHIFKISYDPSIKTQGHGE</sequence>
<protein>
    <recommendedName>
        <fullName evidence="2">HTH cro/C1-type domain-containing protein</fullName>
    </recommendedName>
</protein>
<dbReference type="PROSITE" id="PS50943">
    <property type="entry name" value="HTH_CROC1"/>
    <property type="match status" value="1"/>
</dbReference>
<dbReference type="InterPro" id="IPR001387">
    <property type="entry name" value="Cro/C1-type_HTH"/>
</dbReference>
<dbReference type="GO" id="GO:0003677">
    <property type="term" value="F:DNA binding"/>
    <property type="evidence" value="ECO:0007669"/>
    <property type="project" value="UniProtKB-KW"/>
</dbReference>
<organism evidence="3 4">
    <name type="scientific">Candidatus Zambryskibacteria bacterium RIFCSPLOWO2_01_FULL_39_39</name>
    <dbReference type="NCBI Taxonomy" id="1802758"/>
    <lineage>
        <taxon>Bacteria</taxon>
        <taxon>Candidatus Zambryskiibacteriota</taxon>
    </lineage>
</organism>
<dbReference type="AlphaFoldDB" id="A0A1G2TYT5"/>
<feature type="domain" description="HTH cro/C1-type" evidence="2">
    <location>
        <begin position="5"/>
        <end position="59"/>
    </location>
</feature>
<dbReference type="PANTHER" id="PTHR46558:SF4">
    <property type="entry name" value="DNA-BIDING PHAGE PROTEIN"/>
    <property type="match status" value="1"/>
</dbReference>
<evidence type="ECO:0000256" key="1">
    <source>
        <dbReference type="ARBA" id="ARBA00023125"/>
    </source>
</evidence>